<evidence type="ECO:0000313" key="2">
    <source>
        <dbReference type="Proteomes" id="UP000237000"/>
    </source>
</evidence>
<dbReference type="CDD" id="cd06222">
    <property type="entry name" value="RNase_H_like"/>
    <property type="match status" value="1"/>
</dbReference>
<accession>A0A2P5DYD5</accession>
<dbReference type="EMBL" id="JXTC01000242">
    <property type="protein sequence ID" value="PON78280.1"/>
    <property type="molecule type" value="Genomic_DNA"/>
</dbReference>
<dbReference type="InParanoid" id="A0A2P5DYD5"/>
<reference evidence="2" key="1">
    <citation type="submission" date="2016-06" db="EMBL/GenBank/DDBJ databases">
        <title>Parallel loss of symbiosis genes in relatives of nitrogen-fixing non-legume Parasponia.</title>
        <authorList>
            <person name="Van Velzen R."/>
            <person name="Holmer R."/>
            <person name="Bu F."/>
            <person name="Rutten L."/>
            <person name="Van Zeijl A."/>
            <person name="Liu W."/>
            <person name="Santuari L."/>
            <person name="Cao Q."/>
            <person name="Sharma T."/>
            <person name="Shen D."/>
            <person name="Roswanjaya Y."/>
            <person name="Wardhani T."/>
            <person name="Kalhor M.S."/>
            <person name="Jansen J."/>
            <person name="Van den Hoogen J."/>
            <person name="Gungor B."/>
            <person name="Hartog M."/>
            <person name="Hontelez J."/>
            <person name="Verver J."/>
            <person name="Yang W.-C."/>
            <person name="Schijlen E."/>
            <person name="Repin R."/>
            <person name="Schilthuizen M."/>
            <person name="Schranz E."/>
            <person name="Heidstra R."/>
            <person name="Miyata K."/>
            <person name="Fedorova E."/>
            <person name="Kohlen W."/>
            <person name="Bisseling T."/>
            <person name="Smit S."/>
            <person name="Geurts R."/>
        </authorList>
    </citation>
    <scope>NUCLEOTIDE SEQUENCE [LARGE SCALE GENOMIC DNA]</scope>
    <source>
        <strain evidence="2">cv. RG33-2</strain>
    </source>
</reference>
<comment type="caution">
    <text evidence="1">The sequence shown here is derived from an EMBL/GenBank/DDBJ whole genome shotgun (WGS) entry which is preliminary data.</text>
</comment>
<evidence type="ECO:0000313" key="1">
    <source>
        <dbReference type="EMBL" id="PON78280.1"/>
    </source>
</evidence>
<dbReference type="InterPro" id="IPR044730">
    <property type="entry name" value="RNase_H-like_dom_plant"/>
</dbReference>
<sequence>MGNPRRSWPNLDRKWWNTLWSLHIPSKIKLFIWRPDGGALKLNVDAALFNELNFMGAGIIICNNRGGVIATQFIKIIGKFNPVRAGLVFISEKNICVKSIENDSINAVAMVNSPGGLSSNDLIASGIRSLLRLDGCGTCNFIPRSGNKVVYALT</sequence>
<dbReference type="OrthoDB" id="1906820at2759"/>
<dbReference type="AlphaFoldDB" id="A0A2P5DYD5"/>
<keyword evidence="2" id="KW-1185">Reference proteome</keyword>
<name>A0A2P5DYD5_TREOI</name>
<organism evidence="1 2">
    <name type="scientific">Trema orientale</name>
    <name type="common">Charcoal tree</name>
    <name type="synonym">Celtis orientalis</name>
    <dbReference type="NCBI Taxonomy" id="63057"/>
    <lineage>
        <taxon>Eukaryota</taxon>
        <taxon>Viridiplantae</taxon>
        <taxon>Streptophyta</taxon>
        <taxon>Embryophyta</taxon>
        <taxon>Tracheophyta</taxon>
        <taxon>Spermatophyta</taxon>
        <taxon>Magnoliopsida</taxon>
        <taxon>eudicotyledons</taxon>
        <taxon>Gunneridae</taxon>
        <taxon>Pentapetalae</taxon>
        <taxon>rosids</taxon>
        <taxon>fabids</taxon>
        <taxon>Rosales</taxon>
        <taxon>Cannabaceae</taxon>
        <taxon>Trema</taxon>
    </lineage>
</organism>
<protein>
    <submittedName>
        <fullName evidence="1">Uncharacterized protein</fullName>
    </submittedName>
</protein>
<proteinExistence type="predicted"/>
<gene>
    <name evidence="1" type="ORF">TorRG33x02_238740</name>
</gene>
<dbReference type="Proteomes" id="UP000237000">
    <property type="component" value="Unassembled WGS sequence"/>
</dbReference>